<dbReference type="AlphaFoldDB" id="A0A8X6FSL5"/>
<proteinExistence type="predicted"/>
<sequence length="118" mass="12939">MSIEAWSDKCCLGDCMVTMGGNVLEEGRGQLPDWHGVDLSLGQHVYIFWGWVSALLPQFPYSVFLSDLHSGGERDECDLVFDMFSDAALVDRGVDFFGEVGNCKVDVVLVSDGGVTRN</sequence>
<dbReference type="OrthoDB" id="9858120at2759"/>
<gene>
    <name evidence="1" type="ORF">TNCT_416541</name>
</gene>
<keyword evidence="2" id="KW-1185">Reference proteome</keyword>
<name>A0A8X6FSL5_TRICU</name>
<dbReference type="Proteomes" id="UP000887116">
    <property type="component" value="Unassembled WGS sequence"/>
</dbReference>
<evidence type="ECO:0000313" key="2">
    <source>
        <dbReference type="Proteomes" id="UP000887116"/>
    </source>
</evidence>
<comment type="caution">
    <text evidence="1">The sequence shown here is derived from an EMBL/GenBank/DDBJ whole genome shotgun (WGS) entry which is preliminary data.</text>
</comment>
<organism evidence="1 2">
    <name type="scientific">Trichonephila clavata</name>
    <name type="common">Joro spider</name>
    <name type="synonym">Nephila clavata</name>
    <dbReference type="NCBI Taxonomy" id="2740835"/>
    <lineage>
        <taxon>Eukaryota</taxon>
        <taxon>Metazoa</taxon>
        <taxon>Ecdysozoa</taxon>
        <taxon>Arthropoda</taxon>
        <taxon>Chelicerata</taxon>
        <taxon>Arachnida</taxon>
        <taxon>Araneae</taxon>
        <taxon>Araneomorphae</taxon>
        <taxon>Entelegynae</taxon>
        <taxon>Araneoidea</taxon>
        <taxon>Nephilidae</taxon>
        <taxon>Trichonephila</taxon>
    </lineage>
</organism>
<evidence type="ECO:0000313" key="1">
    <source>
        <dbReference type="EMBL" id="GFQ86429.1"/>
    </source>
</evidence>
<reference evidence="1" key="1">
    <citation type="submission" date="2020-07" db="EMBL/GenBank/DDBJ databases">
        <title>Multicomponent nature underlies the extraordinary mechanical properties of spider dragline silk.</title>
        <authorList>
            <person name="Kono N."/>
            <person name="Nakamura H."/>
            <person name="Mori M."/>
            <person name="Yoshida Y."/>
            <person name="Ohtoshi R."/>
            <person name="Malay A.D."/>
            <person name="Moran D.A.P."/>
            <person name="Tomita M."/>
            <person name="Numata K."/>
            <person name="Arakawa K."/>
        </authorList>
    </citation>
    <scope>NUCLEOTIDE SEQUENCE</scope>
</reference>
<dbReference type="EMBL" id="BMAO01013114">
    <property type="protein sequence ID" value="GFQ86429.1"/>
    <property type="molecule type" value="Genomic_DNA"/>
</dbReference>
<protein>
    <submittedName>
        <fullName evidence="1">Uncharacterized protein</fullName>
    </submittedName>
</protein>
<accession>A0A8X6FSL5</accession>